<reference evidence="9 10" key="1">
    <citation type="submission" date="2023-10" db="EMBL/GenBank/DDBJ databases">
        <title>Nicoliella lavandulae sp. nov. isolated from Lavandula angustifolia flowers.</title>
        <authorList>
            <person name="Alcantara C."/>
            <person name="Zuniga M."/>
            <person name="Landete J.M."/>
            <person name="Monedero V."/>
        </authorList>
    </citation>
    <scope>NUCLEOTIDE SEQUENCE [LARGE SCALE GENOMIC DNA]</scope>
    <source>
        <strain evidence="9 10">Es01</strain>
    </source>
</reference>
<dbReference type="InterPro" id="IPR020846">
    <property type="entry name" value="MFS_dom"/>
</dbReference>
<dbReference type="PANTHER" id="PTHR42718:SF24">
    <property type="entry name" value="MAJOR FACILITATOR SUPERFAMILY (MFS) PROFILE DOMAIN-CONTAINING PROTEIN"/>
    <property type="match status" value="1"/>
</dbReference>
<comment type="subcellular location">
    <subcellularLocation>
        <location evidence="1">Cell membrane</location>
        <topology evidence="1">Multi-pass membrane protein</topology>
    </subcellularLocation>
</comment>
<dbReference type="NCBIfam" id="TIGR00711">
    <property type="entry name" value="efflux_EmrB"/>
    <property type="match status" value="1"/>
</dbReference>
<evidence type="ECO:0000256" key="7">
    <source>
        <dbReference type="SAM" id="Phobius"/>
    </source>
</evidence>
<evidence type="ECO:0000313" key="9">
    <source>
        <dbReference type="EMBL" id="MEJ6400142.1"/>
    </source>
</evidence>
<dbReference type="PROSITE" id="PS50850">
    <property type="entry name" value="MFS"/>
    <property type="match status" value="1"/>
</dbReference>
<keyword evidence="5 7" id="KW-1133">Transmembrane helix</keyword>
<dbReference type="InterPro" id="IPR036259">
    <property type="entry name" value="MFS_trans_sf"/>
</dbReference>
<feature type="transmembrane region" description="Helical" evidence="7">
    <location>
        <begin position="171"/>
        <end position="190"/>
    </location>
</feature>
<name>A0ABU8SJQ1_9LACO</name>
<dbReference type="RefSeq" id="WP_339959962.1">
    <property type="nucleotide sequence ID" value="NZ_JAWMWH010000001.1"/>
</dbReference>
<keyword evidence="10" id="KW-1185">Reference proteome</keyword>
<evidence type="ECO:0000256" key="2">
    <source>
        <dbReference type="ARBA" id="ARBA00022448"/>
    </source>
</evidence>
<dbReference type="PRINTS" id="PR01036">
    <property type="entry name" value="TCRTETB"/>
</dbReference>
<feature type="transmembrane region" description="Helical" evidence="7">
    <location>
        <begin position="335"/>
        <end position="354"/>
    </location>
</feature>
<keyword evidence="3" id="KW-1003">Cell membrane</keyword>
<feature type="transmembrane region" description="Helical" evidence="7">
    <location>
        <begin position="303"/>
        <end position="323"/>
    </location>
</feature>
<evidence type="ECO:0000256" key="3">
    <source>
        <dbReference type="ARBA" id="ARBA00022475"/>
    </source>
</evidence>
<dbReference type="InterPro" id="IPR004638">
    <property type="entry name" value="EmrB-like"/>
</dbReference>
<dbReference type="InterPro" id="IPR011701">
    <property type="entry name" value="MFS"/>
</dbReference>
<dbReference type="CDD" id="cd17503">
    <property type="entry name" value="MFS_LmrB_MDR_like"/>
    <property type="match status" value="1"/>
</dbReference>
<evidence type="ECO:0000259" key="8">
    <source>
        <dbReference type="PROSITE" id="PS50850"/>
    </source>
</evidence>
<comment type="caution">
    <text evidence="9">The sequence shown here is derived from an EMBL/GenBank/DDBJ whole genome shotgun (WGS) entry which is preliminary data.</text>
</comment>
<feature type="transmembrane region" description="Helical" evidence="7">
    <location>
        <begin position="108"/>
        <end position="132"/>
    </location>
</feature>
<feature type="transmembrane region" description="Helical" evidence="7">
    <location>
        <begin position="12"/>
        <end position="35"/>
    </location>
</feature>
<dbReference type="PANTHER" id="PTHR42718">
    <property type="entry name" value="MAJOR FACILITATOR SUPERFAMILY MULTIDRUG TRANSPORTER MFSC"/>
    <property type="match status" value="1"/>
</dbReference>
<feature type="transmembrane region" description="Helical" evidence="7">
    <location>
        <begin position="360"/>
        <end position="384"/>
    </location>
</feature>
<keyword evidence="4 7" id="KW-0812">Transmembrane</keyword>
<accession>A0ABU8SJQ1</accession>
<feature type="transmembrane region" description="Helical" evidence="7">
    <location>
        <begin position="202"/>
        <end position="222"/>
    </location>
</feature>
<feature type="transmembrane region" description="Helical" evidence="7">
    <location>
        <begin position="228"/>
        <end position="250"/>
    </location>
</feature>
<feature type="domain" description="Major facilitator superfamily (MFS) profile" evidence="8">
    <location>
        <begin position="17"/>
        <end position="479"/>
    </location>
</feature>
<evidence type="ECO:0000256" key="4">
    <source>
        <dbReference type="ARBA" id="ARBA00022692"/>
    </source>
</evidence>
<dbReference type="Gene3D" id="1.20.1250.20">
    <property type="entry name" value="MFS general substrate transporter like domains"/>
    <property type="match status" value="1"/>
</dbReference>
<organism evidence="9 10">
    <name type="scientific">Nicoliella lavandulae</name>
    <dbReference type="NCBI Taxonomy" id="3082954"/>
    <lineage>
        <taxon>Bacteria</taxon>
        <taxon>Bacillati</taxon>
        <taxon>Bacillota</taxon>
        <taxon>Bacilli</taxon>
        <taxon>Lactobacillales</taxon>
        <taxon>Lactobacillaceae</taxon>
        <taxon>Nicoliella</taxon>
    </lineage>
</organism>
<feature type="transmembrane region" description="Helical" evidence="7">
    <location>
        <begin position="144"/>
        <end position="165"/>
    </location>
</feature>
<keyword evidence="2" id="KW-0813">Transport</keyword>
<dbReference type="EMBL" id="JAWMWH010000001">
    <property type="protein sequence ID" value="MEJ6400142.1"/>
    <property type="molecule type" value="Genomic_DNA"/>
</dbReference>
<sequence>MDKPLDQKGNPYNRILLVIFLLIGTFCTVLNQTLLATAYPKLMSVFNIDTSTVQWLTSGFLMVNGILIPVTAWLSSRFNTKWLYISAMSIFEIGTIMCFAAPNFSTLLAGRLIQAVGVGISMPMLQTIMLSIFPAEKRGTAMGLSGVVIGLAPAIGPTVSGWIIVNAQWRDLFGMIIPIMAVVIIASLWTMKPILPNSKTKLDFSSLLLSTIGFGSALYAFSAVGDKGWGSATVLTTLIIGIIFVILFVIREFKTDNPLVNLNVFKSKQFTIGTIIGALAMMSMIGFEMILPLYLQIVRGYNAFHSGLTLLAGAMMIGILSPFTGRIFDKYGARYLGISGFLLLTIGTLPFFFLTTDMPIAYVVVIYAIRSCGIAMSMMTITTYSMNALSVNMMNHGTAANNTLRQVASSMATAVMTSVLTNVTNNAKPAKHLLTVDPLQYKSKYIDAVLSGYHAAFLVALIFGIVGLAFTFMLKKGKSVPEASAQGGRK</sequence>
<dbReference type="Proteomes" id="UP001370590">
    <property type="component" value="Unassembled WGS sequence"/>
</dbReference>
<evidence type="ECO:0000256" key="5">
    <source>
        <dbReference type="ARBA" id="ARBA00022989"/>
    </source>
</evidence>
<proteinExistence type="predicted"/>
<feature type="transmembrane region" description="Helical" evidence="7">
    <location>
        <begin position="55"/>
        <end position="75"/>
    </location>
</feature>
<evidence type="ECO:0000256" key="6">
    <source>
        <dbReference type="ARBA" id="ARBA00023136"/>
    </source>
</evidence>
<dbReference type="Gene3D" id="1.20.1720.10">
    <property type="entry name" value="Multidrug resistance protein D"/>
    <property type="match status" value="1"/>
</dbReference>
<keyword evidence="6 7" id="KW-0472">Membrane</keyword>
<dbReference type="Pfam" id="PF07690">
    <property type="entry name" value="MFS_1"/>
    <property type="match status" value="1"/>
</dbReference>
<feature type="transmembrane region" description="Helical" evidence="7">
    <location>
        <begin position="270"/>
        <end position="291"/>
    </location>
</feature>
<dbReference type="SUPFAM" id="SSF103473">
    <property type="entry name" value="MFS general substrate transporter"/>
    <property type="match status" value="1"/>
</dbReference>
<feature type="transmembrane region" description="Helical" evidence="7">
    <location>
        <begin position="82"/>
        <end position="102"/>
    </location>
</feature>
<feature type="transmembrane region" description="Helical" evidence="7">
    <location>
        <begin position="452"/>
        <end position="474"/>
    </location>
</feature>
<protein>
    <submittedName>
        <fullName evidence="9">MDR family MFS transporter</fullName>
    </submittedName>
</protein>
<evidence type="ECO:0000313" key="10">
    <source>
        <dbReference type="Proteomes" id="UP001370590"/>
    </source>
</evidence>
<evidence type="ECO:0000256" key="1">
    <source>
        <dbReference type="ARBA" id="ARBA00004651"/>
    </source>
</evidence>
<gene>
    <name evidence="9" type="ORF">R4146_02965</name>
</gene>